<evidence type="ECO:0000313" key="1">
    <source>
        <dbReference type="EMBL" id="NMG44386.1"/>
    </source>
</evidence>
<dbReference type="RefSeq" id="WP_169256250.1">
    <property type="nucleotide sequence ID" value="NZ_WTVN01000016.1"/>
</dbReference>
<organism evidence="1 2">
    <name type="scientific">Aromatoleum toluvorans</name>
    <dbReference type="NCBI Taxonomy" id="92002"/>
    <lineage>
        <taxon>Bacteria</taxon>
        <taxon>Pseudomonadati</taxon>
        <taxon>Pseudomonadota</taxon>
        <taxon>Betaproteobacteria</taxon>
        <taxon>Rhodocyclales</taxon>
        <taxon>Rhodocyclaceae</taxon>
        <taxon>Aromatoleum</taxon>
    </lineage>
</organism>
<name>A0ABX1PY66_9RHOO</name>
<accession>A0ABX1PY66</accession>
<evidence type="ECO:0000313" key="2">
    <source>
        <dbReference type="Proteomes" id="UP000623795"/>
    </source>
</evidence>
<keyword evidence="2" id="KW-1185">Reference proteome</keyword>
<comment type="caution">
    <text evidence="1">The sequence shown here is derived from an EMBL/GenBank/DDBJ whole genome shotgun (WGS) entry which is preliminary data.</text>
</comment>
<protein>
    <submittedName>
        <fullName evidence="1">Uncharacterized protein</fullName>
    </submittedName>
</protein>
<reference evidence="1 2" key="1">
    <citation type="submission" date="2019-12" db="EMBL/GenBank/DDBJ databases">
        <title>Comparative genomics gives insights into the taxonomy of the Azoarcus-Aromatoleum group and reveals separate origins of nif in the plant-associated Azoarcus and non-plant-associated Aromatoleum sub-groups.</title>
        <authorList>
            <person name="Lafos M."/>
            <person name="Maluk M."/>
            <person name="Batista M."/>
            <person name="Junghare M."/>
            <person name="Carmona M."/>
            <person name="Faoro H."/>
            <person name="Cruz L.M."/>
            <person name="Battistoni F."/>
            <person name="De Souza E."/>
            <person name="Pedrosa F."/>
            <person name="Chen W.-M."/>
            <person name="Poole P.S."/>
            <person name="Dixon R.A."/>
            <person name="James E.K."/>
        </authorList>
    </citation>
    <scope>NUCLEOTIDE SEQUENCE [LARGE SCALE GENOMIC DNA]</scope>
    <source>
        <strain evidence="1 2">Td21</strain>
    </source>
</reference>
<dbReference type="EMBL" id="WTVN01000016">
    <property type="protein sequence ID" value="NMG44386.1"/>
    <property type="molecule type" value="Genomic_DNA"/>
</dbReference>
<proteinExistence type="predicted"/>
<dbReference type="Proteomes" id="UP000623795">
    <property type="component" value="Unassembled WGS sequence"/>
</dbReference>
<gene>
    <name evidence="1" type="ORF">GPA22_11675</name>
</gene>
<sequence>MAFISGPVPECFEREVTASPAEFARDLRKASTVEVETVAPGHFRLRGGATRLDIHVAAGGVRRIGLLELPTLSVRYEFSGGSEADRRALLLPLDRAMQRGGG</sequence>